<evidence type="ECO:0000313" key="9">
    <source>
        <dbReference type="Proteomes" id="UP001652582"/>
    </source>
</evidence>
<dbReference type="Pfam" id="PF05380">
    <property type="entry name" value="Peptidase_A17"/>
    <property type="match status" value="1"/>
</dbReference>
<keyword evidence="9" id="KW-1185">Reference proteome</keyword>
<protein>
    <submittedName>
        <fullName evidence="10">Uncharacterized protein LOC128198833 isoform X1</fullName>
    </submittedName>
</protein>
<evidence type="ECO:0000313" key="10">
    <source>
        <dbReference type="RefSeq" id="XP_052742003.1"/>
    </source>
</evidence>
<feature type="coiled-coil region" evidence="7">
    <location>
        <begin position="31"/>
        <end position="58"/>
    </location>
</feature>
<gene>
    <name evidence="10" type="primary">LOC128198833</name>
</gene>
<dbReference type="InterPro" id="IPR041588">
    <property type="entry name" value="Integrase_H2C2"/>
</dbReference>
<accession>A0ABM3LSE6</accession>
<keyword evidence="6" id="KW-0695">RNA-directed DNA polymerase</keyword>
<dbReference type="InterPro" id="IPR043502">
    <property type="entry name" value="DNA/RNA_pol_sf"/>
</dbReference>
<dbReference type="InterPro" id="IPR008042">
    <property type="entry name" value="Retrotrans_Pao"/>
</dbReference>
<dbReference type="InterPro" id="IPR040676">
    <property type="entry name" value="DUF5641"/>
</dbReference>
<dbReference type="InterPro" id="IPR021109">
    <property type="entry name" value="Peptidase_aspartic_dom_sf"/>
</dbReference>
<evidence type="ECO:0000256" key="4">
    <source>
        <dbReference type="ARBA" id="ARBA00022759"/>
    </source>
</evidence>
<sequence length="1599" mass="181963">MEDELSRKNVARGYAKRTITRLYQYLEAEEANLLKNHVEELMVRRDRLEKTFNEYEDLCKDILHLNPKDEECVDVVEEKFYKMVTMLNKAIAQRGFAPASSTNSVAQPSVAAKTHLPPVDIQQFNDSFTTRAYQMDRSSDNKPSLEEFLQYLEKRALALENAEQGHTAGNSRVAALATQGSSCSYCKSKEHKLFKCKKFYLLTAQERILFIEKNKLCITCLGTHKGKCRFHFRCSDCKGCHNSLVCNSPALAPPVTLTGNIDNNVLLPTARVKVFSKNGREYRIKALLDSGSQVSLVTSKVIKILGLTPTPNNTNIIGISNTKNNTKYCIPLEVHSMHIPFKKIINCHVVENITCKLPQSNIDISKIHIPNNITLADEQFNVPSEIHILIGADVFFQTLLPSNQSVVVVPMNLSSPAASDPHGSQQVLPTASCHTTSQGSPGFELHIFPTLFGHIIGGGLPVDLSKPSCHKVALKCELDIQKTISQFWSYEKVPELFHEKTSEQELCEQIFQSSVKLENNHFQVALPLKLPLEDINGILGESFHLALKRFLNLEKKLHSNPNLFMQYQRFIHEYLSLNHGHYMDIELYDINKQATYYLPHHAVINENSSTTRLRCVFDASMKTDKKVSLNSLQLNGPVVQKDLFDILMLFRFGKYTFTTDIKHMFRNIKIDPKFTSLQNILWRDNPSESIKCIRLDTVTYGLKSSSYLATRCLKELAIRYENLYPLASNIINNHTYVDDILYTDHDFNSVITARNQLREILSLGGFHTHKWASNNKSILSDIPQTEQQHFCSLDLQKDNFDMKALGLRINVIDDNFIISSPEPFNPKEITKRRILNYIGRFYDPMGFASPIIVTAKVIMQKLWLQNIDWNSTPPLNIQEEWLQFTADLLAMEPIKLSRNIDISENDTAELVGFADASSSTAYGCCVYLRVNKLGNSNAYLLCSKSRINPIQKKGMTVPRLELNAALLLSKLMAKTYDSLKLKVKIKDVYLFSDSKIVLAWIDTELMQLQAYIANRVSVIRQATGAWSWLYVNTKENPADLISRGLKPGELNRCQLWWNGPQFLRNSEYNFDCCKPELPSTLPEVRPCLVLSDDQSSNSIEYIFKQLYNYSNITKIIRLMAYMLRFLNNVNKHKNKINSKYLTSSELENALMVIVKHEQGVHFKSEINALCKGNNLKGTLVNLHPFIDKLGLLRVGGRLHHAAIPLSQKHPVILPKDSLITSLIIKSEHERLLHAGPKLLLSSLNQKFWIVNGLLHIKKITHKCIICFRNKATAAQQLMGSLPASRVTATSRPFQVIGLDFAGPVDVKLSRIRRSVVGKGYICVFVCFTTKAVHLELASDLTTETFLGCLKRQISRRGKPSQVHCDNFSSFKSASNQLNELYKLHASQYHQANVQKFAAEQGINFHFIPCYSPTFGGLWEAAVKSTKYHLRRVVQNSLLTYEQLNTVLCEIEAVLNSRPLLSLSSDPDDFCYLTPGHFIIGSALTMYPENNLINVPKNKLKFWQLCTNLKQQFWKVWHKYYLNILQNRPKWRQDQNNVKVGSLVILKDDNLYPMYWPMARIVRLCPGHDGKVRAVEVITPNKKTHVRAINKICVLPIDSN</sequence>
<keyword evidence="2" id="KW-0548">Nucleotidyltransferase</keyword>
<dbReference type="Pfam" id="PF17921">
    <property type="entry name" value="Integrase_H2C2"/>
    <property type="match status" value="1"/>
</dbReference>
<keyword evidence="5" id="KW-0378">Hydrolase</keyword>
<dbReference type="PROSITE" id="PS50994">
    <property type="entry name" value="INTEGRASE"/>
    <property type="match status" value="1"/>
</dbReference>
<dbReference type="PROSITE" id="PS00141">
    <property type="entry name" value="ASP_PROTEASE"/>
    <property type="match status" value="1"/>
</dbReference>
<dbReference type="SUPFAM" id="SSF53098">
    <property type="entry name" value="Ribonuclease H-like"/>
    <property type="match status" value="1"/>
</dbReference>
<evidence type="ECO:0000256" key="6">
    <source>
        <dbReference type="ARBA" id="ARBA00022918"/>
    </source>
</evidence>
<dbReference type="InterPro" id="IPR036397">
    <property type="entry name" value="RNaseH_sf"/>
</dbReference>
<dbReference type="GeneID" id="128198833"/>
<dbReference type="RefSeq" id="XP_052742003.1">
    <property type="nucleotide sequence ID" value="XM_052886043.1"/>
</dbReference>
<dbReference type="InterPro" id="IPR001969">
    <property type="entry name" value="Aspartic_peptidase_AS"/>
</dbReference>
<dbReference type="InterPro" id="IPR012337">
    <property type="entry name" value="RNaseH-like_sf"/>
</dbReference>
<keyword evidence="4" id="KW-0255">Endonuclease</keyword>
<keyword evidence="1" id="KW-0808">Transferase</keyword>
<dbReference type="PANTHER" id="PTHR47331:SF1">
    <property type="entry name" value="GAG-LIKE PROTEIN"/>
    <property type="match status" value="1"/>
</dbReference>
<dbReference type="SUPFAM" id="SSF56672">
    <property type="entry name" value="DNA/RNA polymerases"/>
    <property type="match status" value="1"/>
</dbReference>
<evidence type="ECO:0000256" key="7">
    <source>
        <dbReference type="SAM" id="Coils"/>
    </source>
</evidence>
<keyword evidence="3" id="KW-0540">Nuclease</keyword>
<evidence type="ECO:0000256" key="1">
    <source>
        <dbReference type="ARBA" id="ARBA00022679"/>
    </source>
</evidence>
<name>A0ABM3LSE6_BICAN</name>
<feature type="domain" description="Integrase catalytic" evidence="8">
    <location>
        <begin position="1288"/>
        <end position="1482"/>
    </location>
</feature>
<evidence type="ECO:0000259" key="8">
    <source>
        <dbReference type="PROSITE" id="PS50994"/>
    </source>
</evidence>
<dbReference type="Pfam" id="PF18701">
    <property type="entry name" value="DUF5641"/>
    <property type="match status" value="1"/>
</dbReference>
<proteinExistence type="predicted"/>
<dbReference type="PANTHER" id="PTHR47331">
    <property type="entry name" value="PHD-TYPE DOMAIN-CONTAINING PROTEIN"/>
    <property type="match status" value="1"/>
</dbReference>
<dbReference type="Gene3D" id="2.40.70.10">
    <property type="entry name" value="Acid Proteases"/>
    <property type="match status" value="1"/>
</dbReference>
<keyword evidence="7" id="KW-0175">Coiled coil</keyword>
<organism evidence="9 10">
    <name type="scientific">Bicyclus anynana</name>
    <name type="common">Squinting bush brown butterfly</name>
    <dbReference type="NCBI Taxonomy" id="110368"/>
    <lineage>
        <taxon>Eukaryota</taxon>
        <taxon>Metazoa</taxon>
        <taxon>Ecdysozoa</taxon>
        <taxon>Arthropoda</taxon>
        <taxon>Hexapoda</taxon>
        <taxon>Insecta</taxon>
        <taxon>Pterygota</taxon>
        <taxon>Neoptera</taxon>
        <taxon>Endopterygota</taxon>
        <taxon>Lepidoptera</taxon>
        <taxon>Glossata</taxon>
        <taxon>Ditrysia</taxon>
        <taxon>Papilionoidea</taxon>
        <taxon>Nymphalidae</taxon>
        <taxon>Satyrinae</taxon>
        <taxon>Satyrini</taxon>
        <taxon>Mycalesina</taxon>
        <taxon>Bicyclus</taxon>
    </lineage>
</organism>
<evidence type="ECO:0000256" key="3">
    <source>
        <dbReference type="ARBA" id="ARBA00022722"/>
    </source>
</evidence>
<reference evidence="10" key="1">
    <citation type="submission" date="2025-08" db="UniProtKB">
        <authorList>
            <consortium name="RefSeq"/>
        </authorList>
    </citation>
    <scope>IDENTIFICATION</scope>
</reference>
<dbReference type="Gene3D" id="3.30.420.10">
    <property type="entry name" value="Ribonuclease H-like superfamily/Ribonuclease H"/>
    <property type="match status" value="1"/>
</dbReference>
<evidence type="ECO:0000256" key="5">
    <source>
        <dbReference type="ARBA" id="ARBA00022801"/>
    </source>
</evidence>
<dbReference type="Proteomes" id="UP001652582">
    <property type="component" value="Chromosome 16"/>
</dbReference>
<dbReference type="InterPro" id="IPR001584">
    <property type="entry name" value="Integrase_cat-core"/>
</dbReference>
<evidence type="ECO:0000256" key="2">
    <source>
        <dbReference type="ARBA" id="ARBA00022695"/>
    </source>
</evidence>